<dbReference type="SUPFAM" id="SSF81321">
    <property type="entry name" value="Family A G protein-coupled receptor-like"/>
    <property type="match status" value="1"/>
</dbReference>
<protein>
    <recommendedName>
        <fullName evidence="7">Glucose receptor Git3-like N-terminal domain-containing protein</fullName>
    </recommendedName>
</protein>
<dbReference type="InterPro" id="IPR023041">
    <property type="entry name" value="Glucose_rcpt_Git3-like_N"/>
</dbReference>
<evidence type="ECO:0000256" key="4">
    <source>
        <dbReference type="ARBA" id="ARBA00023136"/>
    </source>
</evidence>
<feature type="compositionally biased region" description="Polar residues" evidence="5">
    <location>
        <begin position="395"/>
        <end position="423"/>
    </location>
</feature>
<feature type="domain" description="Glucose receptor Git3-like N-terminal" evidence="7">
    <location>
        <begin position="12"/>
        <end position="168"/>
    </location>
</feature>
<feature type="compositionally biased region" description="Basic and acidic residues" evidence="5">
    <location>
        <begin position="240"/>
        <end position="249"/>
    </location>
</feature>
<dbReference type="OrthoDB" id="100006at2759"/>
<evidence type="ECO:0000256" key="6">
    <source>
        <dbReference type="SAM" id="Phobius"/>
    </source>
</evidence>
<organism evidence="8 9">
    <name type="scientific">Kwoniella heveanensis BCC8398</name>
    <dbReference type="NCBI Taxonomy" id="1296120"/>
    <lineage>
        <taxon>Eukaryota</taxon>
        <taxon>Fungi</taxon>
        <taxon>Dikarya</taxon>
        <taxon>Basidiomycota</taxon>
        <taxon>Agaricomycotina</taxon>
        <taxon>Tremellomycetes</taxon>
        <taxon>Tremellales</taxon>
        <taxon>Cryptococcaceae</taxon>
        <taxon>Kwoniella</taxon>
    </lineage>
</organism>
<evidence type="ECO:0000313" key="8">
    <source>
        <dbReference type="EMBL" id="OCF33866.1"/>
    </source>
</evidence>
<keyword evidence="4 6" id="KW-0472">Membrane</keyword>
<dbReference type="Pfam" id="PF11710">
    <property type="entry name" value="Git3"/>
    <property type="match status" value="1"/>
</dbReference>
<dbReference type="GO" id="GO:0005886">
    <property type="term" value="C:plasma membrane"/>
    <property type="evidence" value="ECO:0007669"/>
    <property type="project" value="TreeGrafter"/>
</dbReference>
<dbReference type="Gene3D" id="1.20.1070.10">
    <property type="entry name" value="Rhodopsin 7-helix transmembrane proteins"/>
    <property type="match status" value="1"/>
</dbReference>
<feature type="compositionally biased region" description="Polar residues" evidence="5">
    <location>
        <begin position="253"/>
        <end position="262"/>
    </location>
</feature>
<dbReference type="GO" id="GO:0004930">
    <property type="term" value="F:G protein-coupled receptor activity"/>
    <property type="evidence" value="ECO:0007669"/>
    <property type="project" value="TreeGrafter"/>
</dbReference>
<dbReference type="STRING" id="1296120.A0A1B9GS68"/>
<reference evidence="9" key="2">
    <citation type="submission" date="2013-12" db="EMBL/GenBank/DDBJ databases">
        <title>Evolution of pathogenesis and genome organization in the Tremellales.</title>
        <authorList>
            <person name="Cuomo C."/>
            <person name="Litvintseva A."/>
            <person name="Heitman J."/>
            <person name="Chen Y."/>
            <person name="Sun S."/>
            <person name="Springer D."/>
            <person name="Dromer F."/>
            <person name="Young S."/>
            <person name="Zeng Q."/>
            <person name="Chapman S."/>
            <person name="Gujja S."/>
            <person name="Saif S."/>
            <person name="Birren B."/>
        </authorList>
    </citation>
    <scope>NUCLEOTIDE SEQUENCE [LARGE SCALE GENOMIC DNA]</scope>
    <source>
        <strain evidence="9">BCC8398</strain>
    </source>
</reference>
<dbReference type="PANTHER" id="PTHR23112">
    <property type="entry name" value="G PROTEIN-COUPLED RECEPTOR 157-RELATED"/>
    <property type="match status" value="1"/>
</dbReference>
<dbReference type="CDD" id="cd00637">
    <property type="entry name" value="7tm_classA_rhodopsin-like"/>
    <property type="match status" value="1"/>
</dbReference>
<feature type="compositionally biased region" description="Low complexity" evidence="5">
    <location>
        <begin position="519"/>
        <end position="534"/>
    </location>
</feature>
<feature type="transmembrane region" description="Helical" evidence="6">
    <location>
        <begin position="624"/>
        <end position="647"/>
    </location>
</feature>
<reference evidence="8 9" key="1">
    <citation type="submission" date="2013-07" db="EMBL/GenBank/DDBJ databases">
        <title>The Genome Sequence of Cryptococcus heveanensis BCC8398.</title>
        <authorList>
            <consortium name="The Broad Institute Genome Sequencing Platform"/>
            <person name="Cuomo C."/>
            <person name="Litvintseva A."/>
            <person name="Chen Y."/>
            <person name="Heitman J."/>
            <person name="Sun S."/>
            <person name="Springer D."/>
            <person name="Dromer F."/>
            <person name="Young S.K."/>
            <person name="Zeng Q."/>
            <person name="Gargeya S."/>
            <person name="Fitzgerald M."/>
            <person name="Abouelleil A."/>
            <person name="Alvarado L."/>
            <person name="Berlin A.M."/>
            <person name="Chapman S.B."/>
            <person name="Dewar J."/>
            <person name="Goldberg J."/>
            <person name="Griggs A."/>
            <person name="Gujja S."/>
            <person name="Hansen M."/>
            <person name="Howarth C."/>
            <person name="Imamovic A."/>
            <person name="Larimer J."/>
            <person name="McCowan C."/>
            <person name="Murphy C."/>
            <person name="Pearson M."/>
            <person name="Priest M."/>
            <person name="Roberts A."/>
            <person name="Saif S."/>
            <person name="Shea T."/>
            <person name="Sykes S."/>
            <person name="Wortman J."/>
            <person name="Nusbaum C."/>
            <person name="Birren B."/>
        </authorList>
    </citation>
    <scope>NUCLEOTIDE SEQUENCE [LARGE SCALE GENOMIC DNA]</scope>
    <source>
        <strain evidence="8 9">BCC8398</strain>
    </source>
</reference>
<feature type="transmembrane region" description="Helical" evidence="6">
    <location>
        <begin position="21"/>
        <end position="41"/>
    </location>
</feature>
<accession>A0A1B9GS68</accession>
<keyword evidence="9" id="KW-1185">Reference proteome</keyword>
<feature type="transmembrane region" description="Helical" evidence="6">
    <location>
        <begin position="100"/>
        <end position="124"/>
    </location>
</feature>
<evidence type="ECO:0000256" key="3">
    <source>
        <dbReference type="ARBA" id="ARBA00022989"/>
    </source>
</evidence>
<feature type="compositionally biased region" description="Gly residues" evidence="5">
    <location>
        <begin position="727"/>
        <end position="747"/>
    </location>
</feature>
<comment type="subcellular location">
    <subcellularLocation>
        <location evidence="1">Membrane</location>
        <topology evidence="1">Multi-pass membrane protein</topology>
    </subcellularLocation>
</comment>
<dbReference type="EMBL" id="KI669503">
    <property type="protein sequence ID" value="OCF33866.1"/>
    <property type="molecule type" value="Genomic_DNA"/>
</dbReference>
<feature type="transmembrane region" description="Helical" evidence="6">
    <location>
        <begin position="144"/>
        <end position="164"/>
    </location>
</feature>
<dbReference type="PANTHER" id="PTHR23112:SF0">
    <property type="entry name" value="TRANSMEMBRANE PROTEIN 116"/>
    <property type="match status" value="1"/>
</dbReference>
<feature type="region of interest" description="Disordered" evidence="5">
    <location>
        <begin position="727"/>
        <end position="781"/>
    </location>
</feature>
<evidence type="ECO:0000259" key="7">
    <source>
        <dbReference type="Pfam" id="PF11710"/>
    </source>
</evidence>
<dbReference type="Proteomes" id="UP000092666">
    <property type="component" value="Unassembled WGS sequence"/>
</dbReference>
<evidence type="ECO:0000313" key="9">
    <source>
        <dbReference type="Proteomes" id="UP000092666"/>
    </source>
</evidence>
<evidence type="ECO:0000256" key="2">
    <source>
        <dbReference type="ARBA" id="ARBA00022692"/>
    </source>
</evidence>
<feature type="transmembrane region" description="Helical" evidence="6">
    <location>
        <begin position="659"/>
        <end position="679"/>
    </location>
</feature>
<evidence type="ECO:0000256" key="1">
    <source>
        <dbReference type="ARBA" id="ARBA00004141"/>
    </source>
</evidence>
<feature type="transmembrane region" description="Helical" evidence="6">
    <location>
        <begin position="70"/>
        <end position="88"/>
    </location>
</feature>
<feature type="region of interest" description="Disordered" evidence="5">
    <location>
        <begin position="216"/>
        <end position="558"/>
    </location>
</feature>
<feature type="compositionally biased region" description="Polar residues" evidence="5">
    <location>
        <begin position="466"/>
        <end position="475"/>
    </location>
</feature>
<feature type="region of interest" description="Disordered" evidence="5">
    <location>
        <begin position="798"/>
        <end position="859"/>
    </location>
</feature>
<dbReference type="AlphaFoldDB" id="A0A1B9GS68"/>
<feature type="compositionally biased region" description="Low complexity" evidence="5">
    <location>
        <begin position="336"/>
        <end position="349"/>
    </location>
</feature>
<feature type="compositionally biased region" description="Polar residues" evidence="5">
    <location>
        <begin position="219"/>
        <end position="238"/>
    </location>
</feature>
<keyword evidence="3 6" id="KW-1133">Transmembrane helix</keyword>
<dbReference type="GO" id="GO:0007189">
    <property type="term" value="P:adenylate cyclase-activating G protein-coupled receptor signaling pathway"/>
    <property type="evidence" value="ECO:0007669"/>
    <property type="project" value="TreeGrafter"/>
</dbReference>
<sequence length="859" mass="93214">MFVLEFFKGRPGTTRIRIVQALIFSDLLLGIIGLISSILWLSGDGSAMNHGTTSCSGLGFMLTAILWTEHGWTLVLAIATYMILIYPLHWFTLWLEKRWYYLWAIVWTISLTVAIIGQTVWGFYPAGGLCFYGDNTGLYSELMQFIPRAIVCIVISVLYARLYVFLRRPDKIRIPGSNSMTGGAYETVSSTSEKGLGGDYRPRIGSLIPGQFWKKRGNSSDSSNVEGQVTPINNNNIDDLNEKDQDASRRGSKTNQQPSGPATSKDIPPWERLELPPFQIAGERFGDRSTPATPSIWSGWKGMGRKRSSTASGMTGANPHGGQQQQQQQQPPPQQPGSRINSVSSSSMSENRYTPPGLSAPRMPSIPSEDVPETRERESISVSATGTVPELGEEISSTAASNPNSDLSHQRTSTNETLVQQSPAPEKIRKRSLRMSIDPQLPLSPKSFHLSSPEVSPRIEKHRPSVTISEDSQYFNPPASPKLDQAESAPANPNPTRHLLDGSRAPPPPPIPVPHALITTTPATPTTPVNPTHPLSSSRATPDIGYPESPKSRLEGRDRFGSNARSIGAETGDEGDEEDVWDLARMLAQPPPGASTDDRFAPPPGETYELVPESMSSYLNRKTALLMLWFPLGYLFLFSVSLIRLIYDFAGDPPVALRAISKWMVLGQGVLDALIYGVVEWHTKRVVRKKVRKGTFSNRGNTTPSGSRIGASAAGFFKNMGSKMSGGGGLTSRGDGGGASGSGGGQGDTSSRPRFDPTSSLMAAGGNTGGDVGVRSNPSRRGLGEVSFAEQVEEWNHHGFSTTRSVNDNDKDNDNDTGDVRAGNDGTKREDMAKDGTIVTPRASTERRESPLGQSMDRL</sequence>
<gene>
    <name evidence="8" type="ORF">I316_04578</name>
</gene>
<evidence type="ECO:0000256" key="5">
    <source>
        <dbReference type="SAM" id="MobiDB-lite"/>
    </source>
</evidence>
<proteinExistence type="predicted"/>
<name>A0A1B9GS68_9TREE</name>
<keyword evidence="2 6" id="KW-0812">Transmembrane</keyword>